<dbReference type="eggNOG" id="COG0451">
    <property type="taxonomic scope" value="Bacteria"/>
</dbReference>
<dbReference type="SUPFAM" id="SSF51735">
    <property type="entry name" value="NAD(P)-binding Rossmann-fold domains"/>
    <property type="match status" value="1"/>
</dbReference>
<dbReference type="InterPro" id="IPR036291">
    <property type="entry name" value="NAD(P)-bd_dom_sf"/>
</dbReference>
<keyword evidence="4" id="KW-1185">Reference proteome</keyword>
<sequence>MSLEILIMGGTEFVSEALAKYMIEKGHQVSIFTRGVRPVKYSGFTAHYKGNRKCISEIAFNIEGKAFDYVFDISAYTLEDVTNLFKVLDTSQLKRYIFCSSGAVYIPSEEVMDETFSKGENKNWGKYGLDKLAIEDYLFELYQAKGIPVTMLRPTYIYGPGNNLYRESYLFHQISKNQPVLVPEGDTRVQFLYIEDLVKLFEAAMYEEKAIGQVYNVTHKEQVTYEEWVETAAKVMGKQAQIIKLKTPEGMVSRMYFPFRECTYLLDTSKCDRELLVAETPLIAGLKKAYEWYVEEKPQVIDERMLEGIKLLLEGLALE</sequence>
<dbReference type="PANTHER" id="PTHR43000">
    <property type="entry name" value="DTDP-D-GLUCOSE 4,6-DEHYDRATASE-RELATED"/>
    <property type="match status" value="1"/>
</dbReference>
<evidence type="ECO:0000259" key="2">
    <source>
        <dbReference type="Pfam" id="PF01370"/>
    </source>
</evidence>
<dbReference type="InterPro" id="IPR001509">
    <property type="entry name" value="Epimerase_deHydtase"/>
</dbReference>
<dbReference type="EMBL" id="CP002582">
    <property type="protein sequence ID" value="ADZ85701.1"/>
    <property type="molecule type" value="Genomic_DNA"/>
</dbReference>
<dbReference type="AlphaFoldDB" id="F2JL56"/>
<reference evidence="3 4" key="1">
    <citation type="journal article" date="2011" name="J. Bacteriol.">
        <title>Complete genome sequence of the cellulose-degrading bacterium Cellulosilyticum lentocellum.</title>
        <authorList>
            <consortium name="US DOE Joint Genome Institute"/>
            <person name="Miller D.A."/>
            <person name="Suen G."/>
            <person name="Bruce D."/>
            <person name="Copeland A."/>
            <person name="Cheng J.F."/>
            <person name="Detter C."/>
            <person name="Goodwin L.A."/>
            <person name="Han C.S."/>
            <person name="Hauser L.J."/>
            <person name="Land M.L."/>
            <person name="Lapidus A."/>
            <person name="Lucas S."/>
            <person name="Meincke L."/>
            <person name="Pitluck S."/>
            <person name="Tapia R."/>
            <person name="Teshima H."/>
            <person name="Woyke T."/>
            <person name="Fox B.G."/>
            <person name="Angert E.R."/>
            <person name="Currie C.R."/>
        </authorList>
    </citation>
    <scope>NUCLEOTIDE SEQUENCE [LARGE SCALE GENOMIC DNA]</scope>
    <source>
        <strain evidence="4">ATCC 49066 / DSM 5427 / NCIMB 11756 / RHM5</strain>
    </source>
</reference>
<evidence type="ECO:0000313" key="3">
    <source>
        <dbReference type="EMBL" id="ADZ85701.1"/>
    </source>
</evidence>
<dbReference type="Proteomes" id="UP000008467">
    <property type="component" value="Chromosome"/>
</dbReference>
<dbReference type="HOGENOM" id="CLU_050934_1_0_9"/>
<gene>
    <name evidence="3" type="ordered locus">Clole_4023</name>
</gene>
<evidence type="ECO:0000313" key="4">
    <source>
        <dbReference type="Proteomes" id="UP000008467"/>
    </source>
</evidence>
<name>F2JL56_CELLD</name>
<dbReference type="Gene3D" id="3.40.50.720">
    <property type="entry name" value="NAD(P)-binding Rossmann-like Domain"/>
    <property type="match status" value="1"/>
</dbReference>
<comment type="similarity">
    <text evidence="1">Belongs to the NAD(P)-dependent epimerase/dehydratase family.</text>
</comment>
<organism evidence="3 4">
    <name type="scientific">Cellulosilyticum lentocellum (strain ATCC 49066 / DSM 5427 / NCIMB 11756 / RHM5)</name>
    <name type="common">Clostridium lentocellum</name>
    <dbReference type="NCBI Taxonomy" id="642492"/>
    <lineage>
        <taxon>Bacteria</taxon>
        <taxon>Bacillati</taxon>
        <taxon>Bacillota</taxon>
        <taxon>Clostridia</taxon>
        <taxon>Lachnospirales</taxon>
        <taxon>Cellulosilyticaceae</taxon>
        <taxon>Cellulosilyticum</taxon>
    </lineage>
</organism>
<dbReference type="KEGG" id="cle:Clole_4023"/>
<proteinExistence type="inferred from homology"/>
<protein>
    <submittedName>
        <fullName evidence="3">NAD-dependent epimerase/dehydratase</fullName>
    </submittedName>
</protein>
<dbReference type="RefSeq" id="WP_013658973.1">
    <property type="nucleotide sequence ID" value="NC_015275.1"/>
</dbReference>
<dbReference type="STRING" id="642492.Clole_4023"/>
<feature type="domain" description="NAD-dependent epimerase/dehydratase" evidence="2">
    <location>
        <begin position="5"/>
        <end position="217"/>
    </location>
</feature>
<accession>F2JL56</accession>
<dbReference type="Pfam" id="PF01370">
    <property type="entry name" value="Epimerase"/>
    <property type="match status" value="1"/>
</dbReference>
<evidence type="ECO:0000256" key="1">
    <source>
        <dbReference type="ARBA" id="ARBA00007637"/>
    </source>
</evidence>